<dbReference type="InterPro" id="IPR036397">
    <property type="entry name" value="RNaseH_sf"/>
</dbReference>
<dbReference type="InterPro" id="IPR012337">
    <property type="entry name" value="RNaseH-like_sf"/>
</dbReference>
<keyword evidence="2" id="KW-1185">Reference proteome</keyword>
<accession>A0ABT3CMD4</accession>
<dbReference type="EMBL" id="JACKTY010000051">
    <property type="protein sequence ID" value="MCV7230708.1"/>
    <property type="molecule type" value="Genomic_DNA"/>
</dbReference>
<evidence type="ECO:0000313" key="1">
    <source>
        <dbReference type="EMBL" id="MCV7230708.1"/>
    </source>
</evidence>
<protein>
    <recommendedName>
        <fullName evidence="3">Exonuclease domain-containing protein</fullName>
    </recommendedName>
</protein>
<organism evidence="1 2">
    <name type="scientific">Mycolicibacterium komossense</name>
    <dbReference type="NCBI Taxonomy" id="1779"/>
    <lineage>
        <taxon>Bacteria</taxon>
        <taxon>Bacillati</taxon>
        <taxon>Actinomycetota</taxon>
        <taxon>Actinomycetes</taxon>
        <taxon>Mycobacteriales</taxon>
        <taxon>Mycobacteriaceae</taxon>
        <taxon>Mycolicibacterium</taxon>
    </lineage>
</organism>
<dbReference type="RefSeq" id="WP_264071996.1">
    <property type="nucleotide sequence ID" value="NZ_JACKTY010000051.1"/>
</dbReference>
<reference evidence="1 2" key="1">
    <citation type="journal article" date="2022" name="BMC Genomics">
        <title>Comparative genome analysis of mycobacteria focusing on tRNA and non-coding RNA.</title>
        <authorList>
            <person name="Behra P.R.K."/>
            <person name="Pettersson B.M.F."/>
            <person name="Ramesh M."/>
            <person name="Das S."/>
            <person name="Dasgupta S."/>
            <person name="Kirsebom L.A."/>
        </authorList>
    </citation>
    <scope>NUCLEOTIDE SEQUENCE [LARGE SCALE GENOMIC DNA]</scope>
    <source>
        <strain evidence="1 2">DSM 44078</strain>
    </source>
</reference>
<proteinExistence type="predicted"/>
<gene>
    <name evidence="1" type="ORF">H7J73_32340</name>
</gene>
<dbReference type="Proteomes" id="UP001526201">
    <property type="component" value="Unassembled WGS sequence"/>
</dbReference>
<dbReference type="SUPFAM" id="SSF53098">
    <property type="entry name" value="Ribonuclease H-like"/>
    <property type="match status" value="1"/>
</dbReference>
<dbReference type="Gene3D" id="3.30.420.10">
    <property type="entry name" value="Ribonuclease H-like superfamily/Ribonuclease H"/>
    <property type="match status" value="1"/>
</dbReference>
<sequence>MADIVFLDTETLGLDINAPIWEFAAILRQPDEDVDPDSGAVLESEMRIFIQNDPSVWLESLPARFVADYMARYDETEAFCGKSAARSIATFIGDAHVIACNPVFDDPRLAQLLRANGVEPRWHYHPDDITSIVKGFLAARKELPPPPWRSEELSRAIGVDPAEFERHTAMGDVLWVRAQYDAVMGGAR</sequence>
<name>A0ABT3CMD4_9MYCO</name>
<comment type="caution">
    <text evidence="1">The sequence shown here is derived from an EMBL/GenBank/DDBJ whole genome shotgun (WGS) entry which is preliminary data.</text>
</comment>
<evidence type="ECO:0008006" key="3">
    <source>
        <dbReference type="Google" id="ProtNLM"/>
    </source>
</evidence>
<evidence type="ECO:0000313" key="2">
    <source>
        <dbReference type="Proteomes" id="UP001526201"/>
    </source>
</evidence>